<evidence type="ECO:0000256" key="13">
    <source>
        <dbReference type="SAM" id="SignalP"/>
    </source>
</evidence>
<dbReference type="PROSITE" id="PS51470">
    <property type="entry name" value="FG_GAP"/>
    <property type="match status" value="3"/>
</dbReference>
<comment type="catalytic activity">
    <reaction evidence="11">
        <text>a 6-(alpha-D-glucosaminyl)-1-(1,2-diacyl-sn-glycero-3-phospho)-1D-myo-inositol + H2O = 6-(alpha-D-glucosaminyl)-1D-myo-inositol + a 1,2-diacyl-sn-glycero-3-phosphate + H(+)</text>
        <dbReference type="Rhea" id="RHEA:10832"/>
        <dbReference type="ChEBI" id="CHEBI:15377"/>
        <dbReference type="ChEBI" id="CHEBI:15378"/>
        <dbReference type="ChEBI" id="CHEBI:57997"/>
        <dbReference type="ChEBI" id="CHEBI:58608"/>
        <dbReference type="ChEBI" id="CHEBI:58700"/>
        <dbReference type="EC" id="3.1.4.50"/>
    </reaction>
</comment>
<dbReference type="GO" id="GO:0004621">
    <property type="term" value="F:glycosylphosphatidylinositol phospholipase D activity"/>
    <property type="evidence" value="ECO:0000318"/>
    <property type="project" value="GO_Central"/>
</dbReference>
<dbReference type="PROSITE" id="PS51257">
    <property type="entry name" value="PROKAR_LIPOPROTEIN"/>
    <property type="match status" value="1"/>
</dbReference>
<dbReference type="Pfam" id="PF00882">
    <property type="entry name" value="Zn_dep_PLPC"/>
    <property type="match status" value="1"/>
</dbReference>
<keyword evidence="6 13" id="KW-0732">Signal</keyword>
<dbReference type="InterPro" id="IPR029002">
    <property type="entry name" value="PLPC/GPLD1"/>
</dbReference>
<dbReference type="Pfam" id="PF01839">
    <property type="entry name" value="FG-GAP"/>
    <property type="match status" value="3"/>
</dbReference>
<evidence type="ECO:0000313" key="16">
    <source>
        <dbReference type="Proteomes" id="UP000007241"/>
    </source>
</evidence>
<dbReference type="EC" id="3.1.4.50" evidence="3"/>
<proteinExistence type="inferred from homology"/>
<comment type="similarity">
    <text evidence="2">Belongs to the GPLD1 family.</text>
</comment>
<evidence type="ECO:0000256" key="8">
    <source>
        <dbReference type="ARBA" id="ARBA00022801"/>
    </source>
</evidence>
<name>F4P4A8_BATDJ</name>
<evidence type="ECO:0000256" key="2">
    <source>
        <dbReference type="ARBA" id="ARBA00008652"/>
    </source>
</evidence>
<dbReference type="Proteomes" id="UP000007241">
    <property type="component" value="Unassembled WGS sequence"/>
</dbReference>
<sequence>MQDLRMASRYWHTGLALVVLFLAHLGLGCGMATHIEVSHRAQYLFSRNNGFSNFTTSRPTKRLIADMLAQNQPYVQAGSFFPDWGYACAGQADAAEEAHWPPFWNASLAYFSKTYLESSTPQWFPHEPSPEAAALVSFLFGVISHGIADVSWHSLGMDEGFIEAMQHSMFGGSYSKSHDNADAGGDFAFARFSVFSDFSTIWHVPTRDLVAIYNSLGYNVTFPQLKQCMLLGYTATHANRLLGRFLFPGWATVSPFLAENYFTYFRGGINDMAMWVAECWVIAIDWFSTGKISNMCRNMGVKWGSLYSSNASSHLEPSIRYTQEMDQTWQEKTKKKPVKKTKHALEECFHHTLSTDPRYVDINDNDKMSTIQMRSVFENTAIPLLLLRCSSNMSTLSAETPENPPMQISTLLSLLAQRVGELAWTALSHIQYLFKAYWFPTCQMVEHLSSPQKYIALVSRQNYAALGTAMITGDFDCDGQPDLAISAPGHSSFSGAVFLTYGHALAKKGHFRNGFIEDAASVILKQNNSDPNTVGARFGASLAVVDLNQDGIDDLAISAPMYRSHSPDIDAGYDGCIYVLFGHKGSGLRNDGQWDIVIKGKVIRTAKRDPRQSRFVDDQFLVLGTSLKGLDTDGDGFLDLVVGSPFASPVRGTHQRGMVQVFHAKSNHTGVKSYQDADWTISGSRDYEWFGKSLDVQVDGTRRFLLVGAPGYKYVHLDAYGYWYETNATKSSGRVLGYALGISQRPILKFTVASRVDYAQFGSTMTILDNGVIAVGACSQTSPLSIRRPMNFAGLLISQQAAGYQSGIVYTLNMTGAVGDLIVYESIHPIAELHGTASLGHFGSTLQNDIGQNGTYISEHMVAAGM</sequence>
<dbReference type="InParanoid" id="F4P4A8"/>
<dbReference type="GO" id="GO:0031012">
    <property type="term" value="C:extracellular matrix"/>
    <property type="evidence" value="ECO:0000318"/>
    <property type="project" value="GO_Central"/>
</dbReference>
<evidence type="ECO:0000256" key="5">
    <source>
        <dbReference type="ARBA" id="ARBA00022525"/>
    </source>
</evidence>
<dbReference type="InterPro" id="IPR013517">
    <property type="entry name" value="FG-GAP"/>
</dbReference>
<gene>
    <name evidence="15" type="ORF">BATDEDRAFT_25376</name>
</gene>
<dbReference type="GO" id="GO:0005615">
    <property type="term" value="C:extracellular space"/>
    <property type="evidence" value="ECO:0000318"/>
    <property type="project" value="GO_Central"/>
</dbReference>
<evidence type="ECO:0000256" key="1">
    <source>
        <dbReference type="ARBA" id="ARBA00004613"/>
    </source>
</evidence>
<dbReference type="STRING" id="684364.F4P4A8"/>
<feature type="chain" id="PRO_5003314863" description="Phosphatidylinositol-glycan-specific phospholipase D" evidence="13">
    <location>
        <begin position="29"/>
        <end position="866"/>
    </location>
</feature>
<protein>
    <recommendedName>
        <fullName evidence="4">Phosphatidylinositol-glycan-specific phospholipase D</fullName>
        <ecNumber evidence="3">3.1.4.50</ecNumber>
    </recommendedName>
    <alternativeName>
        <fullName evidence="10">Glycosyl-phosphatidylinositol-specific phospholipase D</fullName>
    </alternativeName>
</protein>
<evidence type="ECO:0000313" key="15">
    <source>
        <dbReference type="EMBL" id="EGF79677.1"/>
    </source>
</evidence>
<dbReference type="OrthoDB" id="5317514at2759"/>
<dbReference type="SUPFAM" id="SSF69318">
    <property type="entry name" value="Integrin alpha N-terminal domain"/>
    <property type="match status" value="1"/>
</dbReference>
<feature type="signal peptide" evidence="13">
    <location>
        <begin position="1"/>
        <end position="28"/>
    </location>
</feature>
<dbReference type="PANTHER" id="PTHR23221">
    <property type="entry name" value="GLYCOSYLPHOSPHATIDYLINOSITOL PHOSPHOLIPASE D"/>
    <property type="match status" value="1"/>
</dbReference>
<feature type="repeat" description="FG-GAP" evidence="12">
    <location>
        <begin position="676"/>
        <end position="735"/>
    </location>
</feature>
<evidence type="ECO:0000256" key="4">
    <source>
        <dbReference type="ARBA" id="ARBA00015988"/>
    </source>
</evidence>
<evidence type="ECO:0000256" key="9">
    <source>
        <dbReference type="ARBA" id="ARBA00023180"/>
    </source>
</evidence>
<dbReference type="SMART" id="SM00191">
    <property type="entry name" value="Int_alpha"/>
    <property type="match status" value="4"/>
</dbReference>
<evidence type="ECO:0000256" key="7">
    <source>
        <dbReference type="ARBA" id="ARBA00022737"/>
    </source>
</evidence>
<keyword evidence="8" id="KW-0378">Hydrolase</keyword>
<keyword evidence="9" id="KW-0325">Glycoprotein</keyword>
<dbReference type="PANTHER" id="PTHR23221:SF7">
    <property type="entry name" value="PHOSPHATIDYLINOSITOL-GLYCAN-SPECIFIC PHOSPHOLIPASE D"/>
    <property type="match status" value="1"/>
</dbReference>
<organism evidence="15 16">
    <name type="scientific">Batrachochytrium dendrobatidis (strain JAM81 / FGSC 10211)</name>
    <name type="common">Frog chytrid fungus</name>
    <dbReference type="NCBI Taxonomy" id="684364"/>
    <lineage>
        <taxon>Eukaryota</taxon>
        <taxon>Fungi</taxon>
        <taxon>Fungi incertae sedis</taxon>
        <taxon>Chytridiomycota</taxon>
        <taxon>Chytridiomycota incertae sedis</taxon>
        <taxon>Chytridiomycetes</taxon>
        <taxon>Rhizophydiales</taxon>
        <taxon>Rhizophydiales incertae sedis</taxon>
        <taxon>Batrachochytrium</taxon>
    </lineage>
</organism>
<dbReference type="AlphaFoldDB" id="F4P4A8"/>
<dbReference type="InterPro" id="IPR013519">
    <property type="entry name" value="Int_alpha_beta-p"/>
</dbReference>
<evidence type="ECO:0000256" key="3">
    <source>
        <dbReference type="ARBA" id="ARBA00012284"/>
    </source>
</evidence>
<feature type="domain" description="Phospholipase C/D" evidence="14">
    <location>
        <begin position="63"/>
        <end position="208"/>
    </location>
</feature>
<dbReference type="HOGENOM" id="CLU_011756_0_0_1"/>
<feature type="repeat" description="FG-GAP" evidence="12">
    <location>
        <begin position="609"/>
        <end position="671"/>
    </location>
</feature>
<dbReference type="OMA" id="CGMTTHN"/>
<accession>F4P4A8</accession>
<evidence type="ECO:0000256" key="10">
    <source>
        <dbReference type="ARBA" id="ARBA00029753"/>
    </source>
</evidence>
<dbReference type="GeneID" id="18238775"/>
<evidence type="ECO:0000259" key="14">
    <source>
        <dbReference type="Pfam" id="PF00882"/>
    </source>
</evidence>
<dbReference type="EMBL" id="GL882885">
    <property type="protein sequence ID" value="EGF79677.1"/>
    <property type="molecule type" value="Genomic_DNA"/>
</dbReference>
<keyword evidence="7" id="KW-0677">Repeat</keyword>
<keyword evidence="16" id="KW-1185">Reference proteome</keyword>
<comment type="subcellular location">
    <subcellularLocation>
        <location evidence="1">Secreted</location>
    </subcellularLocation>
</comment>
<reference evidence="15 16" key="1">
    <citation type="submission" date="2009-12" db="EMBL/GenBank/DDBJ databases">
        <title>The draft genome of Batrachochytrium dendrobatidis.</title>
        <authorList>
            <consortium name="US DOE Joint Genome Institute (JGI-PGF)"/>
            <person name="Kuo A."/>
            <person name="Salamov A."/>
            <person name="Schmutz J."/>
            <person name="Lucas S."/>
            <person name="Pitluck S."/>
            <person name="Rosenblum E."/>
            <person name="Stajich J."/>
            <person name="Eisen M."/>
            <person name="Grigoriev I.V."/>
        </authorList>
    </citation>
    <scope>NUCLEOTIDE SEQUENCE [LARGE SCALE GENOMIC DNA]</scope>
    <source>
        <strain evidence="16">JAM81 / FGSC 10211</strain>
    </source>
</reference>
<dbReference type="InterPro" id="IPR028994">
    <property type="entry name" value="Integrin_alpha_N"/>
</dbReference>
<evidence type="ECO:0000256" key="6">
    <source>
        <dbReference type="ARBA" id="ARBA00022729"/>
    </source>
</evidence>
<dbReference type="RefSeq" id="XP_006679439.1">
    <property type="nucleotide sequence ID" value="XM_006679376.1"/>
</dbReference>
<keyword evidence="5" id="KW-0964">Secreted</keyword>
<evidence type="ECO:0000256" key="12">
    <source>
        <dbReference type="PROSITE-ProRule" id="PRU00803"/>
    </source>
</evidence>
<feature type="repeat" description="FG-GAP" evidence="12">
    <location>
        <begin position="523"/>
        <end position="589"/>
    </location>
</feature>
<dbReference type="Gene3D" id="2.130.10.130">
    <property type="entry name" value="Integrin alpha, N-terminal"/>
    <property type="match status" value="2"/>
</dbReference>
<evidence type="ECO:0000256" key="11">
    <source>
        <dbReference type="ARBA" id="ARBA00093237"/>
    </source>
</evidence>